<dbReference type="FunFam" id="3.30.70.270:FF:000001">
    <property type="entry name" value="Diguanylate cyclase domain protein"/>
    <property type="match status" value="1"/>
</dbReference>
<dbReference type="Gene3D" id="3.30.450.20">
    <property type="entry name" value="PAS domain"/>
    <property type="match status" value="1"/>
</dbReference>
<comment type="caution">
    <text evidence="6">The sequence shown here is derived from an EMBL/GenBank/DDBJ whole genome shotgun (WGS) entry which is preliminary data.</text>
</comment>
<dbReference type="NCBIfam" id="TIGR00254">
    <property type="entry name" value="GGDEF"/>
    <property type="match status" value="1"/>
</dbReference>
<dbReference type="NCBIfam" id="TIGR00229">
    <property type="entry name" value="sensory_box"/>
    <property type="match status" value="1"/>
</dbReference>
<dbReference type="InterPro" id="IPR035965">
    <property type="entry name" value="PAS-like_dom_sf"/>
</dbReference>
<dbReference type="Pfam" id="PF00990">
    <property type="entry name" value="GGDEF"/>
    <property type="match status" value="1"/>
</dbReference>
<feature type="domain" description="GGDEF" evidence="5">
    <location>
        <begin position="297"/>
        <end position="430"/>
    </location>
</feature>
<comment type="cofactor">
    <cofactor evidence="1">
        <name>Mg(2+)</name>
        <dbReference type="ChEBI" id="CHEBI:18420"/>
    </cofactor>
</comment>
<dbReference type="SMART" id="SM00267">
    <property type="entry name" value="GGDEF"/>
    <property type="match status" value="1"/>
</dbReference>
<organism evidence="6 7">
    <name type="scientific">Natronocella acetinitrilica</name>
    <dbReference type="NCBI Taxonomy" id="414046"/>
    <lineage>
        <taxon>Bacteria</taxon>
        <taxon>Pseudomonadati</taxon>
        <taxon>Pseudomonadota</taxon>
        <taxon>Gammaproteobacteria</taxon>
        <taxon>Chromatiales</taxon>
        <taxon>Ectothiorhodospiraceae</taxon>
        <taxon>Natronocella</taxon>
    </lineage>
</organism>
<reference evidence="6" key="1">
    <citation type="submission" date="2022-03" db="EMBL/GenBank/DDBJ databases">
        <title>Genomic Encyclopedia of Type Strains, Phase III (KMG-III): the genomes of soil and plant-associated and newly described type strains.</title>
        <authorList>
            <person name="Whitman W."/>
        </authorList>
    </citation>
    <scope>NUCLEOTIDE SEQUENCE</scope>
    <source>
        <strain evidence="6">ANL 6-2</strain>
    </source>
</reference>
<dbReference type="CDD" id="cd01949">
    <property type="entry name" value="GGDEF"/>
    <property type="match status" value="1"/>
</dbReference>
<dbReference type="Proteomes" id="UP001205843">
    <property type="component" value="Unassembled WGS sequence"/>
</dbReference>
<accession>A0AAE3KDE0</accession>
<dbReference type="CDD" id="cd00130">
    <property type="entry name" value="PAS"/>
    <property type="match status" value="1"/>
</dbReference>
<dbReference type="RefSeq" id="WP_253483837.1">
    <property type="nucleotide sequence ID" value="NZ_JALJXV010000011.1"/>
</dbReference>
<feature type="region of interest" description="Disordered" evidence="2">
    <location>
        <begin position="426"/>
        <end position="449"/>
    </location>
</feature>
<proteinExistence type="predicted"/>
<dbReference type="PANTHER" id="PTHR46663">
    <property type="entry name" value="DIGUANYLATE CYCLASE DGCT-RELATED"/>
    <property type="match status" value="1"/>
</dbReference>
<dbReference type="InterPro" id="IPR013767">
    <property type="entry name" value="PAS_fold"/>
</dbReference>
<evidence type="ECO:0000259" key="5">
    <source>
        <dbReference type="PROSITE" id="PS50887"/>
    </source>
</evidence>
<protein>
    <submittedName>
        <fullName evidence="6">Diguanylate cyclase (GGDEF)-like protein/PAS domain S-box-containing protein</fullName>
    </submittedName>
</protein>
<dbReference type="PROSITE" id="PS50887">
    <property type="entry name" value="GGDEF"/>
    <property type="match status" value="1"/>
</dbReference>
<sequence length="449" mass="47744">MTRETGTRAGVATAAQPVSILLVGANPSNAAAVMAAIAGHADGPCRIESVDTLSRAIGSLAICTADVVLFGDAPDDNAHEALAQARRAAPGALMLPMDATQLGAHGWLPNILRHITSRKTADAALRVTEEALFEEAERARVTLESIGDAVLVTDTQGRVTYLNPVAKSLTGWLGEEALKQPLTKVFMIADGSTSEPMMNPAVTAMNEDRTITLMANCVLLQRDGGSIGIEDSAAPIHDRNGNVTGAVIVFRDVSQSRAVTRRMAYLAQHDSLTGLPNRALLTERMNLAMSAAHRHRKQVALLFVDLDHFKRINDSLGHGVGDQALRAIAERISGCVRKTDTACRLGGDEFVILLGDIDGPDDAAHIAEKVLAAITTPLRISGQTLQVSASVGISIHPGHGVDAEIIIRQADAAMYQTKADGRDGYRFFEPDIKTDGPERRSDNRPTGVP</sequence>
<dbReference type="InterPro" id="IPR000160">
    <property type="entry name" value="GGDEF_dom"/>
</dbReference>
<dbReference type="GO" id="GO:0006355">
    <property type="term" value="P:regulation of DNA-templated transcription"/>
    <property type="evidence" value="ECO:0007669"/>
    <property type="project" value="InterPro"/>
</dbReference>
<dbReference type="PANTHER" id="PTHR46663:SF3">
    <property type="entry name" value="SLL0267 PROTEIN"/>
    <property type="match status" value="1"/>
</dbReference>
<dbReference type="InterPro" id="IPR052163">
    <property type="entry name" value="DGC-Regulatory_Protein"/>
</dbReference>
<dbReference type="Pfam" id="PF00989">
    <property type="entry name" value="PAS"/>
    <property type="match status" value="1"/>
</dbReference>
<evidence type="ECO:0000259" key="4">
    <source>
        <dbReference type="PROSITE" id="PS50113"/>
    </source>
</evidence>
<dbReference type="InterPro" id="IPR000700">
    <property type="entry name" value="PAS-assoc_C"/>
</dbReference>
<dbReference type="InterPro" id="IPR029787">
    <property type="entry name" value="Nucleotide_cyclase"/>
</dbReference>
<dbReference type="EMBL" id="JALJXV010000011">
    <property type="protein sequence ID" value="MCP1676759.1"/>
    <property type="molecule type" value="Genomic_DNA"/>
</dbReference>
<evidence type="ECO:0000313" key="7">
    <source>
        <dbReference type="Proteomes" id="UP001205843"/>
    </source>
</evidence>
<dbReference type="InterPro" id="IPR043128">
    <property type="entry name" value="Rev_trsase/Diguanyl_cyclase"/>
</dbReference>
<evidence type="ECO:0000313" key="6">
    <source>
        <dbReference type="EMBL" id="MCP1676759.1"/>
    </source>
</evidence>
<dbReference type="GO" id="GO:0003824">
    <property type="term" value="F:catalytic activity"/>
    <property type="evidence" value="ECO:0007669"/>
    <property type="project" value="UniProtKB-ARBA"/>
</dbReference>
<keyword evidence="7" id="KW-1185">Reference proteome</keyword>
<evidence type="ECO:0000256" key="2">
    <source>
        <dbReference type="SAM" id="MobiDB-lite"/>
    </source>
</evidence>
<feature type="compositionally biased region" description="Basic and acidic residues" evidence="2">
    <location>
        <begin position="426"/>
        <end position="443"/>
    </location>
</feature>
<feature type="domain" description="PAC" evidence="4">
    <location>
        <begin position="213"/>
        <end position="265"/>
    </location>
</feature>
<dbReference type="AlphaFoldDB" id="A0AAE3KDE0"/>
<dbReference type="SMART" id="SM00091">
    <property type="entry name" value="PAS"/>
    <property type="match status" value="1"/>
</dbReference>
<feature type="domain" description="PAS" evidence="3">
    <location>
        <begin position="135"/>
        <end position="178"/>
    </location>
</feature>
<dbReference type="Gene3D" id="3.30.70.270">
    <property type="match status" value="1"/>
</dbReference>
<name>A0AAE3KDE0_9GAMM</name>
<gene>
    <name evidence="6" type="ORF">J2T57_003932</name>
</gene>
<evidence type="ECO:0000256" key="1">
    <source>
        <dbReference type="ARBA" id="ARBA00001946"/>
    </source>
</evidence>
<dbReference type="InterPro" id="IPR000014">
    <property type="entry name" value="PAS"/>
</dbReference>
<dbReference type="SUPFAM" id="SSF55073">
    <property type="entry name" value="Nucleotide cyclase"/>
    <property type="match status" value="1"/>
</dbReference>
<evidence type="ECO:0000259" key="3">
    <source>
        <dbReference type="PROSITE" id="PS50112"/>
    </source>
</evidence>
<dbReference type="PROSITE" id="PS50112">
    <property type="entry name" value="PAS"/>
    <property type="match status" value="1"/>
</dbReference>
<dbReference type="SUPFAM" id="SSF55785">
    <property type="entry name" value="PYP-like sensor domain (PAS domain)"/>
    <property type="match status" value="1"/>
</dbReference>
<dbReference type="PROSITE" id="PS50113">
    <property type="entry name" value="PAC"/>
    <property type="match status" value="1"/>
</dbReference>